<keyword evidence="1" id="KW-0175">Coiled coil</keyword>
<accession>A0A6A6CLG2</accession>
<gene>
    <name evidence="3" type="ORF">M409DRAFT_54072</name>
</gene>
<evidence type="ECO:0000256" key="1">
    <source>
        <dbReference type="SAM" id="Coils"/>
    </source>
</evidence>
<sequence>MDLIHCNGVVSSLEISRTSGTNVLPLLSLTADMKLKVASANLKATHDKIRRLKRELAEAQEDDAKFQAQQNLDIAIQALADMNFDTSKDNDGEEDLVDTAMEMELFQESKLKAATKASEEEELLQSMRNLGLKSNRRTRDQQRRSGGIDKLKRYDPKKSGQDIARKKKDLTRAVTAAAAQGLEGMGKQAVEMHIPGVGIVMGKKTAPRLTDWS</sequence>
<protein>
    <submittedName>
        <fullName evidence="3">Uncharacterized protein</fullName>
    </submittedName>
</protein>
<feature type="compositionally biased region" description="Basic and acidic residues" evidence="2">
    <location>
        <begin position="137"/>
        <end position="164"/>
    </location>
</feature>
<feature type="region of interest" description="Disordered" evidence="2">
    <location>
        <begin position="127"/>
        <end position="164"/>
    </location>
</feature>
<dbReference type="RefSeq" id="XP_033668362.1">
    <property type="nucleotide sequence ID" value="XM_033812582.1"/>
</dbReference>
<proteinExistence type="predicted"/>
<dbReference type="EMBL" id="ML993593">
    <property type="protein sequence ID" value="KAF2167473.1"/>
    <property type="molecule type" value="Genomic_DNA"/>
</dbReference>
<evidence type="ECO:0000256" key="2">
    <source>
        <dbReference type="SAM" id="MobiDB-lite"/>
    </source>
</evidence>
<evidence type="ECO:0000313" key="4">
    <source>
        <dbReference type="Proteomes" id="UP000799537"/>
    </source>
</evidence>
<name>A0A6A6CLG2_ZASCE</name>
<organism evidence="3 4">
    <name type="scientific">Zasmidium cellare ATCC 36951</name>
    <dbReference type="NCBI Taxonomy" id="1080233"/>
    <lineage>
        <taxon>Eukaryota</taxon>
        <taxon>Fungi</taxon>
        <taxon>Dikarya</taxon>
        <taxon>Ascomycota</taxon>
        <taxon>Pezizomycotina</taxon>
        <taxon>Dothideomycetes</taxon>
        <taxon>Dothideomycetidae</taxon>
        <taxon>Mycosphaerellales</taxon>
        <taxon>Mycosphaerellaceae</taxon>
        <taxon>Zasmidium</taxon>
    </lineage>
</organism>
<dbReference type="GeneID" id="54565854"/>
<dbReference type="AlphaFoldDB" id="A0A6A6CLG2"/>
<dbReference type="Proteomes" id="UP000799537">
    <property type="component" value="Unassembled WGS sequence"/>
</dbReference>
<reference evidence="3" key="1">
    <citation type="journal article" date="2020" name="Stud. Mycol.">
        <title>101 Dothideomycetes genomes: a test case for predicting lifestyles and emergence of pathogens.</title>
        <authorList>
            <person name="Haridas S."/>
            <person name="Albert R."/>
            <person name="Binder M."/>
            <person name="Bloem J."/>
            <person name="Labutti K."/>
            <person name="Salamov A."/>
            <person name="Andreopoulos B."/>
            <person name="Baker S."/>
            <person name="Barry K."/>
            <person name="Bills G."/>
            <person name="Bluhm B."/>
            <person name="Cannon C."/>
            <person name="Castanera R."/>
            <person name="Culley D."/>
            <person name="Daum C."/>
            <person name="Ezra D."/>
            <person name="Gonzalez J."/>
            <person name="Henrissat B."/>
            <person name="Kuo A."/>
            <person name="Liang C."/>
            <person name="Lipzen A."/>
            <person name="Lutzoni F."/>
            <person name="Magnuson J."/>
            <person name="Mondo S."/>
            <person name="Nolan M."/>
            <person name="Ohm R."/>
            <person name="Pangilinan J."/>
            <person name="Park H.-J."/>
            <person name="Ramirez L."/>
            <person name="Alfaro M."/>
            <person name="Sun H."/>
            <person name="Tritt A."/>
            <person name="Yoshinaga Y."/>
            <person name="Zwiers L.-H."/>
            <person name="Turgeon B."/>
            <person name="Goodwin S."/>
            <person name="Spatafora J."/>
            <person name="Crous P."/>
            <person name="Grigoriev I."/>
        </authorList>
    </citation>
    <scope>NUCLEOTIDE SEQUENCE</scope>
    <source>
        <strain evidence="3">ATCC 36951</strain>
    </source>
</reference>
<evidence type="ECO:0000313" key="3">
    <source>
        <dbReference type="EMBL" id="KAF2167473.1"/>
    </source>
</evidence>
<keyword evidence="4" id="KW-1185">Reference proteome</keyword>
<feature type="coiled-coil region" evidence="1">
    <location>
        <begin position="35"/>
        <end position="69"/>
    </location>
</feature>